<comment type="similarity">
    <text evidence="1 6">Belongs to the methyltransferase superfamily. RsmH family.</text>
</comment>
<dbReference type="GO" id="GO:0070475">
    <property type="term" value="P:rRNA base methylation"/>
    <property type="evidence" value="ECO:0007669"/>
    <property type="project" value="UniProtKB-UniRule"/>
</dbReference>
<evidence type="ECO:0000256" key="2">
    <source>
        <dbReference type="ARBA" id="ARBA00022552"/>
    </source>
</evidence>
<gene>
    <name evidence="6" type="primary">rsmH</name>
    <name evidence="8" type="ORF">COY52_01930</name>
</gene>
<feature type="binding site" evidence="6">
    <location>
        <position position="59"/>
    </location>
    <ligand>
        <name>S-adenosyl-L-methionine</name>
        <dbReference type="ChEBI" id="CHEBI:59789"/>
    </ligand>
</feature>
<dbReference type="EMBL" id="PFMR01000060">
    <property type="protein sequence ID" value="PIZ17960.1"/>
    <property type="molecule type" value="Genomic_DNA"/>
</dbReference>
<comment type="function">
    <text evidence="6">Specifically methylates the N4 position of cytidine in position 1402 (C1402) of 16S rRNA.</text>
</comment>
<dbReference type="SUPFAM" id="SSF81799">
    <property type="entry name" value="Putative methyltransferase TM0872, insert domain"/>
    <property type="match status" value="1"/>
</dbReference>
<evidence type="ECO:0000256" key="7">
    <source>
        <dbReference type="SAM" id="MobiDB-lite"/>
    </source>
</evidence>
<dbReference type="PIRSF" id="PIRSF004486">
    <property type="entry name" value="MraW"/>
    <property type="match status" value="1"/>
</dbReference>
<keyword evidence="6" id="KW-0963">Cytoplasm</keyword>
<comment type="catalytic activity">
    <reaction evidence="6">
        <text>cytidine(1402) in 16S rRNA + S-adenosyl-L-methionine = N(4)-methylcytidine(1402) in 16S rRNA + S-adenosyl-L-homocysteine + H(+)</text>
        <dbReference type="Rhea" id="RHEA:42928"/>
        <dbReference type="Rhea" id="RHEA-COMP:10286"/>
        <dbReference type="Rhea" id="RHEA-COMP:10287"/>
        <dbReference type="ChEBI" id="CHEBI:15378"/>
        <dbReference type="ChEBI" id="CHEBI:57856"/>
        <dbReference type="ChEBI" id="CHEBI:59789"/>
        <dbReference type="ChEBI" id="CHEBI:74506"/>
        <dbReference type="ChEBI" id="CHEBI:82748"/>
        <dbReference type="EC" id="2.1.1.199"/>
    </reaction>
</comment>
<dbReference type="InterPro" id="IPR002903">
    <property type="entry name" value="RsmH"/>
</dbReference>
<dbReference type="InterPro" id="IPR023397">
    <property type="entry name" value="SAM-dep_MeTrfase_MraW_recog"/>
</dbReference>
<comment type="subcellular location">
    <subcellularLocation>
        <location evidence="6">Cytoplasm</location>
    </subcellularLocation>
</comment>
<feature type="region of interest" description="Disordered" evidence="7">
    <location>
        <begin position="270"/>
        <end position="295"/>
    </location>
</feature>
<name>A0A2M7SEQ6_9BACT</name>
<evidence type="ECO:0000256" key="5">
    <source>
        <dbReference type="ARBA" id="ARBA00022691"/>
    </source>
</evidence>
<comment type="caution">
    <text evidence="8">The sequence shown here is derived from an EMBL/GenBank/DDBJ whole genome shotgun (WGS) entry which is preliminary data.</text>
</comment>
<dbReference type="GO" id="GO:0071424">
    <property type="term" value="F:rRNA (cytosine-N4-)-methyltransferase activity"/>
    <property type="evidence" value="ECO:0007669"/>
    <property type="project" value="UniProtKB-UniRule"/>
</dbReference>
<dbReference type="Gene3D" id="1.10.150.170">
    <property type="entry name" value="Putative methyltransferase TM0872, insert domain"/>
    <property type="match status" value="1"/>
</dbReference>
<dbReference type="Gene3D" id="3.40.50.150">
    <property type="entry name" value="Vaccinia Virus protein VP39"/>
    <property type="match status" value="1"/>
</dbReference>
<evidence type="ECO:0000256" key="3">
    <source>
        <dbReference type="ARBA" id="ARBA00022603"/>
    </source>
</evidence>
<feature type="binding site" evidence="6">
    <location>
        <begin position="39"/>
        <end position="41"/>
    </location>
    <ligand>
        <name>S-adenosyl-L-methionine</name>
        <dbReference type="ChEBI" id="CHEBI:59789"/>
    </ligand>
</feature>
<sequence length="295" mass="33071">MNVNDPKERRHLPVLVDEVSSVLFNKIDGIYIDCTIGEGGHSEKILHMLSDNGRLIGIDLDPAALESARERLSSLGNCVFINDNFRNIRKIINNNNIAEIDGVLFDLGISSLQLESPEKGFSFSRNGPLDMRFGAGTRLKASTLVNNLSFEELSDIFWKYGEEPQSRIIAKEIIREREKKPIETTAELGELIERTVRFRGRIHPATRVFQALRIAVNDELENLKSGLSEAIDCLKPGGRICVISFHSLEDRIVKNEFRTNSHLKALTKKPVTPGEQELGANPRSRSAKLRAAEKI</sequence>
<evidence type="ECO:0000256" key="4">
    <source>
        <dbReference type="ARBA" id="ARBA00022679"/>
    </source>
</evidence>
<dbReference type="AlphaFoldDB" id="A0A2M7SEQ6"/>
<dbReference type="InterPro" id="IPR029063">
    <property type="entry name" value="SAM-dependent_MTases_sf"/>
</dbReference>
<feature type="binding site" evidence="6">
    <location>
        <position position="85"/>
    </location>
    <ligand>
        <name>S-adenosyl-L-methionine</name>
        <dbReference type="ChEBI" id="CHEBI:59789"/>
    </ligand>
</feature>
<keyword evidence="3 6" id="KW-0489">Methyltransferase</keyword>
<keyword evidence="5 6" id="KW-0949">S-adenosyl-L-methionine</keyword>
<dbReference type="SUPFAM" id="SSF53335">
    <property type="entry name" value="S-adenosyl-L-methionine-dependent methyltransferases"/>
    <property type="match status" value="1"/>
</dbReference>
<dbReference type="NCBIfam" id="TIGR00006">
    <property type="entry name" value="16S rRNA (cytosine(1402)-N(4))-methyltransferase RsmH"/>
    <property type="match status" value="1"/>
</dbReference>
<dbReference type="EC" id="2.1.1.199" evidence="6"/>
<keyword evidence="4 6" id="KW-0808">Transferase</keyword>
<dbReference type="Pfam" id="PF01795">
    <property type="entry name" value="Methyltransf_5"/>
    <property type="match status" value="1"/>
</dbReference>
<dbReference type="HAMAP" id="MF_01007">
    <property type="entry name" value="16SrRNA_methyltr_H"/>
    <property type="match status" value="1"/>
</dbReference>
<dbReference type="Proteomes" id="UP000229307">
    <property type="component" value="Unassembled WGS sequence"/>
</dbReference>
<evidence type="ECO:0000313" key="8">
    <source>
        <dbReference type="EMBL" id="PIZ17960.1"/>
    </source>
</evidence>
<evidence type="ECO:0000256" key="1">
    <source>
        <dbReference type="ARBA" id="ARBA00010396"/>
    </source>
</evidence>
<organism evidence="8 9">
    <name type="scientific">Candidatus Desantisbacteria bacterium CG_4_10_14_0_8_um_filter_48_22</name>
    <dbReference type="NCBI Taxonomy" id="1974543"/>
    <lineage>
        <taxon>Bacteria</taxon>
        <taxon>Candidatus Desantisiibacteriota</taxon>
    </lineage>
</organism>
<dbReference type="PANTHER" id="PTHR11265">
    <property type="entry name" value="S-ADENOSYL-METHYLTRANSFERASE MRAW"/>
    <property type="match status" value="1"/>
</dbReference>
<accession>A0A2M7SEQ6</accession>
<feature type="binding site" evidence="6">
    <location>
        <position position="106"/>
    </location>
    <ligand>
        <name>S-adenosyl-L-methionine</name>
        <dbReference type="ChEBI" id="CHEBI:59789"/>
    </ligand>
</feature>
<dbReference type="PANTHER" id="PTHR11265:SF0">
    <property type="entry name" value="12S RRNA N4-METHYLCYTIDINE METHYLTRANSFERASE"/>
    <property type="match status" value="1"/>
</dbReference>
<protein>
    <recommendedName>
        <fullName evidence="6">Ribosomal RNA small subunit methyltransferase H</fullName>
        <ecNumber evidence="6">2.1.1.199</ecNumber>
    </recommendedName>
    <alternativeName>
        <fullName evidence="6">16S rRNA m(4)C1402 methyltransferase</fullName>
    </alternativeName>
    <alternativeName>
        <fullName evidence="6">rRNA (cytosine-N(4)-)-methyltransferase RsmH</fullName>
    </alternativeName>
</protein>
<reference evidence="9" key="1">
    <citation type="submission" date="2017-09" db="EMBL/GenBank/DDBJ databases">
        <title>Depth-based differentiation of microbial function through sediment-hosted aquifers and enrichment of novel symbionts in the deep terrestrial subsurface.</title>
        <authorList>
            <person name="Probst A.J."/>
            <person name="Ladd B."/>
            <person name="Jarett J.K."/>
            <person name="Geller-Mcgrath D.E."/>
            <person name="Sieber C.M.K."/>
            <person name="Emerson J.B."/>
            <person name="Anantharaman K."/>
            <person name="Thomas B.C."/>
            <person name="Malmstrom R."/>
            <person name="Stieglmeier M."/>
            <person name="Klingl A."/>
            <person name="Woyke T."/>
            <person name="Ryan C.M."/>
            <person name="Banfield J.F."/>
        </authorList>
    </citation>
    <scope>NUCLEOTIDE SEQUENCE [LARGE SCALE GENOMIC DNA]</scope>
</reference>
<feature type="binding site" evidence="6">
    <location>
        <position position="113"/>
    </location>
    <ligand>
        <name>S-adenosyl-L-methionine</name>
        <dbReference type="ChEBI" id="CHEBI:59789"/>
    </ligand>
</feature>
<evidence type="ECO:0000313" key="9">
    <source>
        <dbReference type="Proteomes" id="UP000229307"/>
    </source>
</evidence>
<dbReference type="GO" id="GO:0005737">
    <property type="term" value="C:cytoplasm"/>
    <property type="evidence" value="ECO:0007669"/>
    <property type="project" value="UniProtKB-SubCell"/>
</dbReference>
<keyword evidence="2 6" id="KW-0698">rRNA processing</keyword>
<proteinExistence type="inferred from homology"/>
<evidence type="ECO:0000256" key="6">
    <source>
        <dbReference type="HAMAP-Rule" id="MF_01007"/>
    </source>
</evidence>